<dbReference type="RefSeq" id="WP_150625945.1">
    <property type="nucleotide sequence ID" value="NZ_CABPSQ010000004.1"/>
</dbReference>
<evidence type="ECO:0000313" key="3">
    <source>
        <dbReference type="EMBL" id="VVE68749.1"/>
    </source>
</evidence>
<dbReference type="PIRSF" id="PIRSF037799">
    <property type="entry name" value="Tautomer_YdcE_prd"/>
    <property type="match status" value="1"/>
</dbReference>
<dbReference type="AlphaFoldDB" id="A0A5E5A546"/>
<keyword evidence="1" id="KW-0413">Isomerase</keyword>
<dbReference type="OrthoDB" id="8527422at2"/>
<dbReference type="EMBL" id="CABPSQ010000004">
    <property type="protein sequence ID" value="VVE68749.1"/>
    <property type="molecule type" value="Genomic_DNA"/>
</dbReference>
<accession>A0A5E5A546</accession>
<keyword evidence="4" id="KW-1185">Reference proteome</keyword>
<name>A0A5E5A546_9BURK</name>
<dbReference type="InterPro" id="IPR017284">
    <property type="entry name" value="Tautomerase_PptA"/>
</dbReference>
<reference evidence="3 4" key="1">
    <citation type="submission" date="2019-08" db="EMBL/GenBank/DDBJ databases">
        <authorList>
            <person name="Peeters C."/>
        </authorList>
    </citation>
    <scope>NUCLEOTIDE SEQUENCE [LARGE SCALE GENOMIC DNA]</scope>
    <source>
        <strain evidence="3 4">LMG 31118</strain>
    </source>
</reference>
<dbReference type="InterPro" id="IPR014347">
    <property type="entry name" value="Tautomerase/MIF_sf"/>
</dbReference>
<protein>
    <submittedName>
        <fullName evidence="3">4-oxalocrotonate tautomerase</fullName>
    </submittedName>
</protein>
<gene>
    <name evidence="3" type="ORF">PCA31118_03025</name>
</gene>
<proteinExistence type="predicted"/>
<sequence length="76" mass="8705">MQHVIVKLSEGRSEHQKQDLADRITETLQAVLGVEANAISIAVQDVSPMLWYDAVYRPEIEEKKGYLYKKPGYCPR</sequence>
<dbReference type="SUPFAM" id="SSF55331">
    <property type="entry name" value="Tautomerase/MIF"/>
    <property type="match status" value="1"/>
</dbReference>
<dbReference type="InterPro" id="IPR004370">
    <property type="entry name" value="4-OT-like_dom"/>
</dbReference>
<feature type="domain" description="4-oxalocrotonate tautomerase-like" evidence="2">
    <location>
        <begin position="3"/>
        <end position="52"/>
    </location>
</feature>
<organism evidence="3 4">
    <name type="scientific">Pandoraea captiosa</name>
    <dbReference type="NCBI Taxonomy" id="2508302"/>
    <lineage>
        <taxon>Bacteria</taxon>
        <taxon>Pseudomonadati</taxon>
        <taxon>Pseudomonadota</taxon>
        <taxon>Betaproteobacteria</taxon>
        <taxon>Burkholderiales</taxon>
        <taxon>Burkholderiaceae</taxon>
        <taxon>Pandoraea</taxon>
    </lineage>
</organism>
<dbReference type="Gene3D" id="3.30.429.10">
    <property type="entry name" value="Macrophage Migration Inhibitory Factor"/>
    <property type="match status" value="1"/>
</dbReference>
<dbReference type="Proteomes" id="UP000414136">
    <property type="component" value="Unassembled WGS sequence"/>
</dbReference>
<evidence type="ECO:0000256" key="1">
    <source>
        <dbReference type="ARBA" id="ARBA00023235"/>
    </source>
</evidence>
<dbReference type="Pfam" id="PF01361">
    <property type="entry name" value="Tautomerase"/>
    <property type="match status" value="1"/>
</dbReference>
<dbReference type="GO" id="GO:0016862">
    <property type="term" value="F:intramolecular oxidoreductase activity, interconverting keto- and enol-groups"/>
    <property type="evidence" value="ECO:0007669"/>
    <property type="project" value="InterPro"/>
</dbReference>
<evidence type="ECO:0000313" key="4">
    <source>
        <dbReference type="Proteomes" id="UP000414136"/>
    </source>
</evidence>
<evidence type="ECO:0000259" key="2">
    <source>
        <dbReference type="Pfam" id="PF01361"/>
    </source>
</evidence>
<dbReference type="GO" id="GO:0005737">
    <property type="term" value="C:cytoplasm"/>
    <property type="evidence" value="ECO:0007669"/>
    <property type="project" value="InterPro"/>
</dbReference>